<dbReference type="PROSITE" id="PS00136">
    <property type="entry name" value="SUBTILASE_ASP"/>
    <property type="match status" value="1"/>
</dbReference>
<dbReference type="PROSITE" id="PS00137">
    <property type="entry name" value="SUBTILASE_HIS"/>
    <property type="match status" value="1"/>
</dbReference>
<keyword evidence="4 6" id="KW-0720">Serine protease</keyword>
<evidence type="ECO:0000256" key="6">
    <source>
        <dbReference type="PROSITE-ProRule" id="PRU01240"/>
    </source>
</evidence>
<evidence type="ECO:0000256" key="4">
    <source>
        <dbReference type="ARBA" id="ARBA00022825"/>
    </source>
</evidence>
<dbReference type="EMBL" id="MLAK01000707">
    <property type="protein sequence ID" value="OHT07040.1"/>
    <property type="molecule type" value="Genomic_DNA"/>
</dbReference>
<dbReference type="PANTHER" id="PTHR43399:SF4">
    <property type="entry name" value="CELL WALL-ASSOCIATED PROTEASE"/>
    <property type="match status" value="1"/>
</dbReference>
<feature type="domain" description="EGF-like" evidence="10">
    <location>
        <begin position="770"/>
        <end position="781"/>
    </location>
</feature>
<dbReference type="PROSITE" id="PS51892">
    <property type="entry name" value="SUBTILASE"/>
    <property type="match status" value="1"/>
</dbReference>
<evidence type="ECO:0000259" key="10">
    <source>
        <dbReference type="PROSITE" id="PS00022"/>
    </source>
</evidence>
<keyword evidence="3 6" id="KW-0378">Hydrolase</keyword>
<dbReference type="InterPro" id="IPR022398">
    <property type="entry name" value="Peptidase_S8_His-AS"/>
</dbReference>
<dbReference type="InterPro" id="IPR000742">
    <property type="entry name" value="EGF"/>
</dbReference>
<comment type="similarity">
    <text evidence="1 6 7">Belongs to the peptidase S8 family.</text>
</comment>
<name>A0A1J4K831_9EUKA</name>
<dbReference type="InterPro" id="IPR023828">
    <property type="entry name" value="Peptidase_S8_Ser-AS"/>
</dbReference>
<feature type="compositionally biased region" description="Basic and acidic residues" evidence="8">
    <location>
        <begin position="966"/>
        <end position="978"/>
    </location>
</feature>
<proteinExistence type="inferred from homology"/>
<dbReference type="PANTHER" id="PTHR43399">
    <property type="entry name" value="SUBTILISIN-RELATED"/>
    <property type="match status" value="1"/>
</dbReference>
<feature type="transmembrane region" description="Helical" evidence="9">
    <location>
        <begin position="986"/>
        <end position="1009"/>
    </location>
</feature>
<feature type="active site" description="Charge relay system" evidence="5 6">
    <location>
        <position position="209"/>
    </location>
</feature>
<reference evidence="11" key="1">
    <citation type="submission" date="2016-10" db="EMBL/GenBank/DDBJ databases">
        <authorList>
            <person name="Benchimol M."/>
            <person name="Almeida L.G."/>
            <person name="Vasconcelos A.T."/>
            <person name="Perreira-Neves A."/>
            <person name="Rosa I.A."/>
            <person name="Tasca T."/>
            <person name="Bogo M.R."/>
            <person name="de Souza W."/>
        </authorList>
    </citation>
    <scope>NUCLEOTIDE SEQUENCE [LARGE SCALE GENOMIC DNA]</scope>
    <source>
        <strain evidence="11">K</strain>
    </source>
</reference>
<protein>
    <submittedName>
        <fullName evidence="11">Clan SB, family S8, subtilisin-like serine peptidase</fullName>
    </submittedName>
</protein>
<organism evidence="11 12">
    <name type="scientific">Tritrichomonas foetus</name>
    <dbReference type="NCBI Taxonomy" id="1144522"/>
    <lineage>
        <taxon>Eukaryota</taxon>
        <taxon>Metamonada</taxon>
        <taxon>Parabasalia</taxon>
        <taxon>Tritrichomonadida</taxon>
        <taxon>Tritrichomonadidae</taxon>
        <taxon>Tritrichomonas</taxon>
    </lineage>
</organism>
<keyword evidence="9" id="KW-1133">Transmembrane helix</keyword>
<dbReference type="GO" id="GO:0006508">
    <property type="term" value="P:proteolysis"/>
    <property type="evidence" value="ECO:0007669"/>
    <property type="project" value="UniProtKB-KW"/>
</dbReference>
<dbReference type="InterPro" id="IPR008979">
    <property type="entry name" value="Galactose-bd-like_sf"/>
</dbReference>
<dbReference type="Gene3D" id="3.40.50.200">
    <property type="entry name" value="Peptidase S8/S53 domain"/>
    <property type="match status" value="2"/>
</dbReference>
<dbReference type="InterPro" id="IPR015500">
    <property type="entry name" value="Peptidase_S8_subtilisin-rel"/>
</dbReference>
<dbReference type="Gene3D" id="2.10.25.10">
    <property type="entry name" value="Laminin"/>
    <property type="match status" value="1"/>
</dbReference>
<feature type="active site" description="Charge relay system" evidence="5 6">
    <location>
        <position position="164"/>
    </location>
</feature>
<dbReference type="Pfam" id="PF23106">
    <property type="entry name" value="EGF_Teneurin"/>
    <property type="match status" value="1"/>
</dbReference>
<dbReference type="PROSITE" id="PS00022">
    <property type="entry name" value="EGF_1"/>
    <property type="match status" value="1"/>
</dbReference>
<feature type="active site" description="Charge relay system" evidence="5 6">
    <location>
        <position position="543"/>
    </location>
</feature>
<evidence type="ECO:0000256" key="8">
    <source>
        <dbReference type="SAM" id="MobiDB-lite"/>
    </source>
</evidence>
<dbReference type="OrthoDB" id="509353at2759"/>
<feature type="region of interest" description="Disordered" evidence="8">
    <location>
        <begin position="895"/>
        <end position="981"/>
    </location>
</feature>
<dbReference type="InterPro" id="IPR036852">
    <property type="entry name" value="Peptidase_S8/S53_dom_sf"/>
</dbReference>
<evidence type="ECO:0000256" key="3">
    <source>
        <dbReference type="ARBA" id="ARBA00022801"/>
    </source>
</evidence>
<comment type="caution">
    <text evidence="11">The sequence shown here is derived from an EMBL/GenBank/DDBJ whole genome shotgun (WGS) entry which is preliminary data.</text>
</comment>
<keyword evidence="9" id="KW-0812">Transmembrane</keyword>
<dbReference type="InterPro" id="IPR000209">
    <property type="entry name" value="Peptidase_S8/S53_dom"/>
</dbReference>
<dbReference type="AlphaFoldDB" id="A0A1J4K831"/>
<dbReference type="RefSeq" id="XP_068360176.1">
    <property type="nucleotide sequence ID" value="XM_068503943.1"/>
</dbReference>
<dbReference type="VEuPathDB" id="TrichDB:TRFO_24775"/>
<dbReference type="SUPFAM" id="SSF49785">
    <property type="entry name" value="Galactose-binding domain-like"/>
    <property type="match status" value="1"/>
</dbReference>
<dbReference type="GeneID" id="94838647"/>
<dbReference type="InterPro" id="IPR034058">
    <property type="entry name" value="TagA/B/C/D_pept_dom"/>
</dbReference>
<evidence type="ECO:0000256" key="9">
    <source>
        <dbReference type="SAM" id="Phobius"/>
    </source>
</evidence>
<evidence type="ECO:0000256" key="5">
    <source>
        <dbReference type="PIRSR" id="PIRSR615500-1"/>
    </source>
</evidence>
<keyword evidence="2 6" id="KW-0645">Protease</keyword>
<sequence length="1020" mass="112865">MKMNYQIHFSSDLMLQTGWYQMYLNQTQVHYLLENKIAKVYSYNTNKKLLSSDHETTNINNNKQMNSKYLVQSISNWNTHVNILSQIAETYYIVDGCTEHELTNDPQVLSFQVMPEVEFRNRYSSGILQSGKEEVEFDKECVRIPTPLHNRGLLGQNQIINIVDSGIDTYHLFFYDDKVEVPINKTDFKHRKIVRYDALMDAADGIEGHGTHVSGTAVGNPLCQDCGLKMYKGVAPEAKVYFVDFGDAKKNTSIFPNMDLVVKQMKELNAKVSSNSWGIPGINLYNTAAFDKLSYLNPDILFVIAAGNSGNYKNNPILMSVESPADGKNVLGIGNAIQPKGHFIENSDLRRYSFVASDDPDGDHIVVEPATSNGAKNLWSSTETKFNEWIMETEVVDETSNNFTNKIMVINKSGKLCDAIVKAIKGKAKALYLPYFPKCTAQLRDNNVNYSSMYVFKSSTPNSFDPKTVLDMKKINLVLSSKSDQALDLRITSSKGPTIFGNIKPDLVAIGTEIISARAGDPDDHSPRSTSFNKSLLQKSGTSMSTPAISGAAALIYQYFEEKWYPNNVKGQGKEVKPSASLVKAILVNSARKISSGSESSPSIYDGYGIPNLEQGLGFGESKFRFLDKISMPSKGHLSYKITVKKGNYQDLRITMVYNDPVLPPERAMRYFADVNIYLISPSNKVFYGNDGPFKNGDPFATIEKIFVHDSELVDGDYVIHVVSSDYPTNDQVLFSLVVNGPITTDILPVDDKKCPADCGNNGKCVNGQCVCDAYFTGISCEVKVSLFTSLIRINDVSSKDVRYAFHQLVRKTDKNNGLEISFDNVTTKGDRVVCYSPKVIGRIADKSWTCTSQAKFIITDELDADDMIYFAFFASAPPTKKDSFKVRSQRVIVKDPTPPVDPPVVITTANDGGNKPDQPNKPDVPKTPEDEDGNDKRPSSLIDDPIDKTDHDIHSKVTDSSSSKGADDNDGKGNGDKKNKKTTNVIIGATIGGIAVVAIVGGVIVYVIRKRVVNYQLSP</sequence>
<evidence type="ECO:0000256" key="1">
    <source>
        <dbReference type="ARBA" id="ARBA00011073"/>
    </source>
</evidence>
<dbReference type="PROSITE" id="PS00138">
    <property type="entry name" value="SUBTILASE_SER"/>
    <property type="match status" value="1"/>
</dbReference>
<evidence type="ECO:0000313" key="12">
    <source>
        <dbReference type="Proteomes" id="UP000179807"/>
    </source>
</evidence>
<dbReference type="Pfam" id="PF00082">
    <property type="entry name" value="Peptidase_S8"/>
    <property type="match status" value="1"/>
</dbReference>
<dbReference type="InterPro" id="IPR023827">
    <property type="entry name" value="Peptidase_S8_Asp-AS"/>
</dbReference>
<evidence type="ECO:0000256" key="2">
    <source>
        <dbReference type="ARBA" id="ARBA00022670"/>
    </source>
</evidence>
<evidence type="ECO:0000313" key="11">
    <source>
        <dbReference type="EMBL" id="OHT07040.1"/>
    </source>
</evidence>
<feature type="compositionally biased region" description="Basic and acidic residues" evidence="8">
    <location>
        <begin position="946"/>
        <end position="958"/>
    </location>
</feature>
<dbReference type="CDD" id="cd00054">
    <property type="entry name" value="EGF_CA"/>
    <property type="match status" value="1"/>
</dbReference>
<feature type="compositionally biased region" description="Basic and acidic residues" evidence="8">
    <location>
        <begin position="919"/>
        <end position="939"/>
    </location>
</feature>
<dbReference type="CDD" id="cd04842">
    <property type="entry name" value="Peptidases_S8_Kp43_protease"/>
    <property type="match status" value="1"/>
</dbReference>
<dbReference type="GO" id="GO:0004252">
    <property type="term" value="F:serine-type endopeptidase activity"/>
    <property type="evidence" value="ECO:0007669"/>
    <property type="project" value="UniProtKB-UniRule"/>
</dbReference>
<accession>A0A1J4K831</accession>
<keyword evidence="9" id="KW-0472">Membrane</keyword>
<dbReference type="PRINTS" id="PR00723">
    <property type="entry name" value="SUBTILISIN"/>
</dbReference>
<dbReference type="SUPFAM" id="SSF52743">
    <property type="entry name" value="Subtilisin-like"/>
    <property type="match status" value="1"/>
</dbReference>
<keyword evidence="12" id="KW-1185">Reference proteome</keyword>
<gene>
    <name evidence="11" type="ORF">TRFO_24775</name>
</gene>
<dbReference type="InterPro" id="IPR051048">
    <property type="entry name" value="Peptidase_S8/S53_subtilisin"/>
</dbReference>
<evidence type="ECO:0000256" key="7">
    <source>
        <dbReference type="RuleBase" id="RU003355"/>
    </source>
</evidence>
<dbReference type="Proteomes" id="UP000179807">
    <property type="component" value="Unassembled WGS sequence"/>
</dbReference>
<dbReference type="Gene3D" id="2.60.120.380">
    <property type="match status" value="1"/>
</dbReference>